<gene>
    <name evidence="5" type="ORF">BET01_06565</name>
</gene>
<dbReference type="CDD" id="cd08000">
    <property type="entry name" value="NGN"/>
    <property type="match status" value="1"/>
</dbReference>
<dbReference type="PANTHER" id="PTHR30265">
    <property type="entry name" value="RHO-INTERACTING TRANSCRIPTION TERMINATION FACTOR NUSG"/>
    <property type="match status" value="1"/>
</dbReference>
<keyword evidence="1" id="KW-0889">Transcription antitermination</keyword>
<protein>
    <recommendedName>
        <fullName evidence="4">NusG-like N-terminal domain-containing protein</fullName>
    </recommendedName>
</protein>
<dbReference type="InterPro" id="IPR047663">
    <property type="entry name" value="Transcription_antiterm_LoaP"/>
</dbReference>
<evidence type="ECO:0000256" key="2">
    <source>
        <dbReference type="ARBA" id="ARBA00023015"/>
    </source>
</evidence>
<sequence length="185" mass="21658">MRVKEETKENDWYVLFVKVGYENKVINQLQTYFNKEIILPFLPKLEIFHKYSNGYIQMENKILYPGYVFVESKLDGVKFISIIKEFIHYYDAPLKLLKYGDSYEFVMREHEKSMLQSFCNMDYCIEASTGLIKGNKTIVIKGPLKGRESIIKKIDRSRRKAIINIDIMGKCVPITVGLDIPIKLP</sequence>
<evidence type="ECO:0000256" key="3">
    <source>
        <dbReference type="ARBA" id="ARBA00023163"/>
    </source>
</evidence>
<keyword evidence="3" id="KW-0804">Transcription</keyword>
<dbReference type="AlphaFoldDB" id="A0A419SZ63"/>
<dbReference type="Proteomes" id="UP000284277">
    <property type="component" value="Unassembled WGS sequence"/>
</dbReference>
<evidence type="ECO:0000256" key="1">
    <source>
        <dbReference type="ARBA" id="ARBA00022814"/>
    </source>
</evidence>
<evidence type="ECO:0000313" key="6">
    <source>
        <dbReference type="Proteomes" id="UP000284277"/>
    </source>
</evidence>
<reference evidence="5 6" key="1">
    <citation type="submission" date="2016-08" db="EMBL/GenBank/DDBJ databases">
        <title>A new outlook on sporulation: Clostridium algidixylanolyticum.</title>
        <authorList>
            <person name="Poppleton D.I."/>
            <person name="Gribaldo S."/>
        </authorList>
    </citation>
    <scope>NUCLEOTIDE SEQUENCE [LARGE SCALE GENOMIC DNA]</scope>
    <source>
        <strain evidence="5 6">SPL73</strain>
    </source>
</reference>
<dbReference type="Gene3D" id="3.30.70.940">
    <property type="entry name" value="NusG, N-terminal domain"/>
    <property type="match status" value="1"/>
</dbReference>
<dbReference type="GO" id="GO:0031564">
    <property type="term" value="P:transcription antitermination"/>
    <property type="evidence" value="ECO:0007669"/>
    <property type="project" value="UniProtKB-KW"/>
</dbReference>
<keyword evidence="2" id="KW-0805">Transcription regulation</keyword>
<dbReference type="Pfam" id="PF02357">
    <property type="entry name" value="NusG"/>
    <property type="match status" value="1"/>
</dbReference>
<keyword evidence="6" id="KW-1185">Reference proteome</keyword>
<evidence type="ECO:0000313" key="5">
    <source>
        <dbReference type="EMBL" id="RKD30481.1"/>
    </source>
</evidence>
<dbReference type="GO" id="GO:0006354">
    <property type="term" value="P:DNA-templated transcription elongation"/>
    <property type="evidence" value="ECO:0007669"/>
    <property type="project" value="InterPro"/>
</dbReference>
<accession>A0A419SZ63</accession>
<dbReference type="SUPFAM" id="SSF50104">
    <property type="entry name" value="Translation proteins SH3-like domain"/>
    <property type="match status" value="1"/>
</dbReference>
<comment type="caution">
    <text evidence="5">The sequence shown here is derived from an EMBL/GenBank/DDBJ whole genome shotgun (WGS) entry which is preliminary data.</text>
</comment>
<dbReference type="Gene3D" id="2.30.30.30">
    <property type="match status" value="1"/>
</dbReference>
<dbReference type="CDD" id="cd00380">
    <property type="entry name" value="KOW"/>
    <property type="match status" value="1"/>
</dbReference>
<dbReference type="InterPro" id="IPR036735">
    <property type="entry name" value="NGN_dom_sf"/>
</dbReference>
<organism evidence="5 6">
    <name type="scientific">Lacrimispora algidixylanolytica</name>
    <dbReference type="NCBI Taxonomy" id="94868"/>
    <lineage>
        <taxon>Bacteria</taxon>
        <taxon>Bacillati</taxon>
        <taxon>Bacillota</taxon>
        <taxon>Clostridia</taxon>
        <taxon>Lachnospirales</taxon>
        <taxon>Lachnospiraceae</taxon>
        <taxon>Lacrimispora</taxon>
    </lineage>
</organism>
<dbReference type="InterPro" id="IPR006645">
    <property type="entry name" value="NGN-like_dom"/>
</dbReference>
<dbReference type="NCBIfam" id="NF033641">
    <property type="entry name" value="antiterm_LoaP"/>
    <property type="match status" value="1"/>
</dbReference>
<dbReference type="PANTHER" id="PTHR30265:SF4">
    <property type="entry name" value="KOW MOTIF FAMILY PROTEIN, EXPRESSED"/>
    <property type="match status" value="1"/>
</dbReference>
<dbReference type="EMBL" id="MCIA01000031">
    <property type="protein sequence ID" value="RKD30481.1"/>
    <property type="molecule type" value="Genomic_DNA"/>
</dbReference>
<dbReference type="SUPFAM" id="SSF82679">
    <property type="entry name" value="N-utilization substance G protein NusG, N-terminal domain"/>
    <property type="match status" value="1"/>
</dbReference>
<dbReference type="InterPro" id="IPR043425">
    <property type="entry name" value="NusG-like"/>
</dbReference>
<dbReference type="InterPro" id="IPR008991">
    <property type="entry name" value="Translation_prot_SH3-like_sf"/>
</dbReference>
<proteinExistence type="predicted"/>
<dbReference type="InterPro" id="IPR014722">
    <property type="entry name" value="Rib_uL2_dom2"/>
</dbReference>
<feature type="domain" description="NusG-like N-terminal" evidence="4">
    <location>
        <begin position="11"/>
        <end position="76"/>
    </location>
</feature>
<name>A0A419SZ63_9FIRM</name>
<evidence type="ECO:0000259" key="4">
    <source>
        <dbReference type="Pfam" id="PF02357"/>
    </source>
</evidence>